<reference evidence="2 3" key="1">
    <citation type="journal article" date="2011" name="PLoS Genet.">
        <title>Comparative genomic analysis of human fungal pathogens causing paracoccidioidomycosis.</title>
        <authorList>
            <person name="Desjardins C.A."/>
            <person name="Champion M.D."/>
            <person name="Holder J.W."/>
            <person name="Muszewska A."/>
            <person name="Goldberg J."/>
            <person name="Bailao A.M."/>
            <person name="Brigido M.M."/>
            <person name="Ferreira M.E."/>
            <person name="Garcia A.M."/>
            <person name="Grynberg M."/>
            <person name="Gujja S."/>
            <person name="Heiman D.I."/>
            <person name="Henn M.R."/>
            <person name="Kodira C.D."/>
            <person name="Leon-Narvaez H."/>
            <person name="Longo L.V."/>
            <person name="Ma L.J."/>
            <person name="Malavazi I."/>
            <person name="Matsuo A.L."/>
            <person name="Morais F.V."/>
            <person name="Pereira M."/>
            <person name="Rodriguez-Brito S."/>
            <person name="Sakthikumar S."/>
            <person name="Salem-Izacc S.M."/>
            <person name="Sykes S.M."/>
            <person name="Teixeira M.M."/>
            <person name="Vallejo M.C."/>
            <person name="Walter M.E."/>
            <person name="Yandava C."/>
            <person name="Young S."/>
            <person name="Zeng Q."/>
            <person name="Zucker J."/>
            <person name="Felipe M.S."/>
            <person name="Goldman G.H."/>
            <person name="Haas B.J."/>
            <person name="McEwen J.G."/>
            <person name="Nino-Vega G."/>
            <person name="Puccia R."/>
            <person name="San-Blas G."/>
            <person name="Soares C.M."/>
            <person name="Birren B.W."/>
            <person name="Cuomo C.A."/>
        </authorList>
    </citation>
    <scope>NUCLEOTIDE SEQUENCE [LARGE SCALE GENOMIC DNA]</scope>
    <source>
        <strain evidence="3">ATCC MYA-826 / Pb01</strain>
    </source>
</reference>
<evidence type="ECO:0000256" key="1">
    <source>
        <dbReference type="SAM" id="MobiDB-lite"/>
    </source>
</evidence>
<name>A0A0A2V032_PARBA</name>
<dbReference type="EMBL" id="KN294008">
    <property type="protein sequence ID" value="KGQ01151.1"/>
    <property type="molecule type" value="Genomic_DNA"/>
</dbReference>
<dbReference type="Proteomes" id="UP000002059">
    <property type="component" value="Partially assembled WGS sequence"/>
</dbReference>
<dbReference type="HOGENOM" id="CLU_2469696_0_0_1"/>
<dbReference type="RefSeq" id="XP_015702701.1">
    <property type="nucleotide sequence ID" value="XM_015847710.1"/>
</dbReference>
<evidence type="ECO:0000313" key="2">
    <source>
        <dbReference type="EMBL" id="KGQ01151.1"/>
    </source>
</evidence>
<dbReference type="GeneID" id="26970925"/>
<keyword evidence="3" id="KW-1185">Reference proteome</keyword>
<protein>
    <submittedName>
        <fullName evidence="2">Uncharacterized protein</fullName>
    </submittedName>
</protein>
<dbReference type="AlphaFoldDB" id="A0A0A2V032"/>
<dbReference type="KEGG" id="pbl:PAAG_12189"/>
<evidence type="ECO:0000313" key="3">
    <source>
        <dbReference type="Proteomes" id="UP000002059"/>
    </source>
</evidence>
<sequence length="88" mass="9863">MIDNPNDEKRFQMRYSEDLNPIKGFRIPGITQSGNAKLKPEAVPPKCLKAQANSPPKSPPRTTRSGRIITIDTRTPHQLKALYGLLHT</sequence>
<feature type="region of interest" description="Disordered" evidence="1">
    <location>
        <begin position="48"/>
        <end position="67"/>
    </location>
</feature>
<accession>A0A0A2V032</accession>
<dbReference type="VEuPathDB" id="FungiDB:PAAG_12189"/>
<gene>
    <name evidence="2" type="ORF">PAAG_12189</name>
</gene>
<organism evidence="2 3">
    <name type="scientific">Paracoccidioides lutzii (strain ATCC MYA-826 / Pb01)</name>
    <name type="common">Paracoccidioides brasiliensis</name>
    <dbReference type="NCBI Taxonomy" id="502779"/>
    <lineage>
        <taxon>Eukaryota</taxon>
        <taxon>Fungi</taxon>
        <taxon>Dikarya</taxon>
        <taxon>Ascomycota</taxon>
        <taxon>Pezizomycotina</taxon>
        <taxon>Eurotiomycetes</taxon>
        <taxon>Eurotiomycetidae</taxon>
        <taxon>Onygenales</taxon>
        <taxon>Ajellomycetaceae</taxon>
        <taxon>Paracoccidioides</taxon>
    </lineage>
</organism>
<proteinExistence type="predicted"/>